<dbReference type="PROSITE" id="PS50943">
    <property type="entry name" value="HTH_CROC1"/>
    <property type="match status" value="1"/>
</dbReference>
<dbReference type="PANTHER" id="PTHR46797:SF1">
    <property type="entry name" value="METHYLPHOSPHONATE SYNTHASE"/>
    <property type="match status" value="1"/>
</dbReference>
<organism evidence="4 5">
    <name type="scientific">Cellvibrio zantedeschiae</name>
    <dbReference type="NCBI Taxonomy" id="1237077"/>
    <lineage>
        <taxon>Bacteria</taxon>
        <taxon>Pseudomonadati</taxon>
        <taxon>Pseudomonadota</taxon>
        <taxon>Gammaproteobacteria</taxon>
        <taxon>Cellvibrionales</taxon>
        <taxon>Cellvibrionaceae</taxon>
        <taxon>Cellvibrio</taxon>
    </lineage>
</organism>
<feature type="domain" description="HTH cro/C1-type" evidence="3">
    <location>
        <begin position="7"/>
        <end position="61"/>
    </location>
</feature>
<keyword evidence="2" id="KW-0812">Transmembrane</keyword>
<keyword evidence="2" id="KW-1133">Transmembrane helix</keyword>
<dbReference type="SUPFAM" id="SSF47413">
    <property type="entry name" value="lambda repressor-like DNA-binding domains"/>
    <property type="match status" value="1"/>
</dbReference>
<evidence type="ECO:0000313" key="4">
    <source>
        <dbReference type="EMBL" id="GGY85037.1"/>
    </source>
</evidence>
<dbReference type="InterPro" id="IPR050807">
    <property type="entry name" value="TransReg_Diox_bact_type"/>
</dbReference>
<dbReference type="InterPro" id="IPR001387">
    <property type="entry name" value="Cro/C1-type_HTH"/>
</dbReference>
<dbReference type="Pfam" id="PF01381">
    <property type="entry name" value="HTH_3"/>
    <property type="match status" value="1"/>
</dbReference>
<dbReference type="Proteomes" id="UP000619761">
    <property type="component" value="Unassembled WGS sequence"/>
</dbReference>
<comment type="caution">
    <text evidence="4">The sequence shown here is derived from an EMBL/GenBank/DDBJ whole genome shotgun (WGS) entry which is preliminary data.</text>
</comment>
<accession>A0ABQ3BC02</accession>
<keyword evidence="1" id="KW-0238">DNA-binding</keyword>
<evidence type="ECO:0000256" key="1">
    <source>
        <dbReference type="ARBA" id="ARBA00023125"/>
    </source>
</evidence>
<protein>
    <recommendedName>
        <fullName evidence="3">HTH cro/C1-type domain-containing protein</fullName>
    </recommendedName>
</protein>
<dbReference type="SMART" id="SM00530">
    <property type="entry name" value="HTH_XRE"/>
    <property type="match status" value="1"/>
</dbReference>
<dbReference type="InterPro" id="IPR010982">
    <property type="entry name" value="Lambda_DNA-bd_dom_sf"/>
</dbReference>
<evidence type="ECO:0000259" key="3">
    <source>
        <dbReference type="PROSITE" id="PS50943"/>
    </source>
</evidence>
<sequence>MNIGEKIKQLRTDKNLTQPQLAEAIGIEQSYLSKLENDKSIPSADIFQAILKAFAIDVGSFLDGIDEKIIHRQLRQIPDVANYLNAGVAYKIHNIKKWLYGSAAACVIGLTLIVAGEKNLLFSSVRYNYVSPGVVLPNESADILDSFTFRNSLDRKVNAKLISYDEAAKLLSDFENERSRPSYQLTDRYQGQRFVAPVEGGSRTYRLTDTVVVQSPNNRHLTLLGSVLTFAGIFGFFVEFRLRKI</sequence>
<evidence type="ECO:0000313" key="5">
    <source>
        <dbReference type="Proteomes" id="UP000619761"/>
    </source>
</evidence>
<keyword evidence="5" id="KW-1185">Reference proteome</keyword>
<feature type="transmembrane region" description="Helical" evidence="2">
    <location>
        <begin position="221"/>
        <end position="240"/>
    </location>
</feature>
<dbReference type="Gene3D" id="1.10.260.40">
    <property type="entry name" value="lambda repressor-like DNA-binding domains"/>
    <property type="match status" value="1"/>
</dbReference>
<feature type="transmembrane region" description="Helical" evidence="2">
    <location>
        <begin position="98"/>
        <end position="116"/>
    </location>
</feature>
<gene>
    <name evidence="4" type="ORF">GCM10011613_32670</name>
</gene>
<keyword evidence="2" id="KW-0472">Membrane</keyword>
<name>A0ABQ3BC02_9GAMM</name>
<dbReference type="CDD" id="cd00093">
    <property type="entry name" value="HTH_XRE"/>
    <property type="match status" value="1"/>
</dbReference>
<reference evidence="5" key="1">
    <citation type="journal article" date="2019" name="Int. J. Syst. Evol. Microbiol.">
        <title>The Global Catalogue of Microorganisms (GCM) 10K type strain sequencing project: providing services to taxonomists for standard genome sequencing and annotation.</title>
        <authorList>
            <consortium name="The Broad Institute Genomics Platform"/>
            <consortium name="The Broad Institute Genome Sequencing Center for Infectious Disease"/>
            <person name="Wu L."/>
            <person name="Ma J."/>
        </authorList>
    </citation>
    <scope>NUCLEOTIDE SEQUENCE [LARGE SCALE GENOMIC DNA]</scope>
    <source>
        <strain evidence="5">KCTC 32239</strain>
    </source>
</reference>
<dbReference type="RefSeq" id="WP_189420525.1">
    <property type="nucleotide sequence ID" value="NZ_BMYZ01000003.1"/>
</dbReference>
<dbReference type="EMBL" id="BMYZ01000003">
    <property type="protein sequence ID" value="GGY85037.1"/>
    <property type="molecule type" value="Genomic_DNA"/>
</dbReference>
<proteinExistence type="predicted"/>
<evidence type="ECO:0000256" key="2">
    <source>
        <dbReference type="SAM" id="Phobius"/>
    </source>
</evidence>
<dbReference type="PANTHER" id="PTHR46797">
    <property type="entry name" value="HTH-TYPE TRANSCRIPTIONAL REGULATOR"/>
    <property type="match status" value="1"/>
</dbReference>